<protein>
    <recommendedName>
        <fullName evidence="3">Protein containing DUF1778</fullName>
    </recommendedName>
</protein>
<accession>A0A1J5TFH4</accession>
<dbReference type="Pfam" id="PF08681">
    <property type="entry name" value="TacA1"/>
    <property type="match status" value="1"/>
</dbReference>
<dbReference type="AlphaFoldDB" id="A0A1J5TFH4"/>
<evidence type="ECO:0000313" key="2">
    <source>
        <dbReference type="EMBL" id="OIR14928.1"/>
    </source>
</evidence>
<dbReference type="SUPFAM" id="SSF47598">
    <property type="entry name" value="Ribbon-helix-helix"/>
    <property type="match status" value="1"/>
</dbReference>
<proteinExistence type="predicted"/>
<dbReference type="InterPro" id="IPR010985">
    <property type="entry name" value="Ribbon_hlx_hlx"/>
</dbReference>
<dbReference type="InterPro" id="IPR014795">
    <property type="entry name" value="TacA_1-like"/>
</dbReference>
<dbReference type="PANTHER" id="PTHR35401">
    <property type="entry name" value="COPG FAMILY HELIX-TURN-HELIX PROTEIN-RELATED-RELATED"/>
    <property type="match status" value="1"/>
</dbReference>
<dbReference type="PANTHER" id="PTHR35401:SF2">
    <property type="entry name" value="ABC-TYPE TRANSPORT SYSTEM"/>
    <property type="match status" value="1"/>
</dbReference>
<reference evidence="2" key="1">
    <citation type="submission" date="2016-10" db="EMBL/GenBank/DDBJ databases">
        <title>Sequence of Gallionella enrichment culture.</title>
        <authorList>
            <person name="Poehlein A."/>
            <person name="Muehling M."/>
            <person name="Daniel R."/>
        </authorList>
    </citation>
    <scope>NUCLEOTIDE SEQUENCE</scope>
</reference>
<organism evidence="2">
    <name type="scientific">mine drainage metagenome</name>
    <dbReference type="NCBI Taxonomy" id="410659"/>
    <lineage>
        <taxon>unclassified sequences</taxon>
        <taxon>metagenomes</taxon>
        <taxon>ecological metagenomes</taxon>
    </lineage>
</organism>
<dbReference type="GO" id="GO:0006355">
    <property type="term" value="P:regulation of DNA-templated transcription"/>
    <property type="evidence" value="ECO:0007669"/>
    <property type="project" value="InterPro"/>
</dbReference>
<evidence type="ECO:0008006" key="3">
    <source>
        <dbReference type="Google" id="ProtNLM"/>
    </source>
</evidence>
<keyword evidence="1" id="KW-1277">Toxin-antitoxin system</keyword>
<evidence type="ECO:0000256" key="1">
    <source>
        <dbReference type="ARBA" id="ARBA00022649"/>
    </source>
</evidence>
<gene>
    <name evidence="2" type="ORF">GALL_40440</name>
</gene>
<name>A0A1J5TFH4_9ZZZZ</name>
<sequence length="95" mass="10402">MATATAQIHLRTPPKTKFLLSQAAELSGAPNLTDYILRAAVERAKADLANQQTFALKKGPWAEFSKRLDAPAKDLPQLRKLLTRPDVFDRSAASA</sequence>
<comment type="caution">
    <text evidence="2">The sequence shown here is derived from an EMBL/GenBank/DDBJ whole genome shotgun (WGS) entry which is preliminary data.</text>
</comment>
<dbReference type="EMBL" id="MLJW01000010">
    <property type="protein sequence ID" value="OIR14928.1"/>
    <property type="molecule type" value="Genomic_DNA"/>
</dbReference>
<dbReference type="Gene3D" id="1.20.5.780">
    <property type="entry name" value="Single helix bin"/>
    <property type="match status" value="1"/>
</dbReference>